<feature type="domain" description="CopC" evidence="11">
    <location>
        <begin position="28"/>
        <end position="124"/>
    </location>
</feature>
<feature type="transmembrane region" description="Helical" evidence="9">
    <location>
        <begin position="303"/>
        <end position="324"/>
    </location>
</feature>
<feature type="transmembrane region" description="Helical" evidence="9">
    <location>
        <begin position="194"/>
        <end position="214"/>
    </location>
</feature>
<dbReference type="PANTHER" id="PTHR34820:SF4">
    <property type="entry name" value="INNER MEMBRANE PROTEIN YEBZ"/>
    <property type="match status" value="1"/>
</dbReference>
<reference evidence="14 15" key="1">
    <citation type="submission" date="2023-03" db="EMBL/GenBank/DDBJ databases">
        <title>Bacillus Genome Sequencing.</title>
        <authorList>
            <person name="Dunlap C."/>
        </authorList>
    </citation>
    <scope>NUCLEOTIDE SEQUENCE [LARGE SCALE GENOMIC DNA]</scope>
    <source>
        <strain evidence="14 15">B-14544</strain>
    </source>
</reference>
<dbReference type="PANTHER" id="PTHR34820">
    <property type="entry name" value="INNER MEMBRANE PROTEIN YEBZ"/>
    <property type="match status" value="1"/>
</dbReference>
<organism evidence="14 15">
    <name type="scientific">Bacillus xiapuensis</name>
    <dbReference type="NCBI Taxonomy" id="2014075"/>
    <lineage>
        <taxon>Bacteria</taxon>
        <taxon>Bacillati</taxon>
        <taxon>Bacillota</taxon>
        <taxon>Bacilli</taxon>
        <taxon>Bacillales</taxon>
        <taxon>Bacillaceae</taxon>
        <taxon>Bacillus</taxon>
    </lineage>
</organism>
<evidence type="ECO:0000256" key="10">
    <source>
        <dbReference type="SAM" id="SignalP"/>
    </source>
</evidence>
<evidence type="ECO:0000313" key="15">
    <source>
        <dbReference type="Proteomes" id="UP001330749"/>
    </source>
</evidence>
<keyword evidence="15" id="KW-1185">Reference proteome</keyword>
<evidence type="ECO:0000313" key="14">
    <source>
        <dbReference type="EMBL" id="MED3562056.1"/>
    </source>
</evidence>
<dbReference type="InterPro" id="IPR007348">
    <property type="entry name" value="CopC_dom"/>
</dbReference>
<evidence type="ECO:0000256" key="1">
    <source>
        <dbReference type="ARBA" id="ARBA00004651"/>
    </source>
</evidence>
<evidence type="ECO:0000256" key="9">
    <source>
        <dbReference type="SAM" id="Phobius"/>
    </source>
</evidence>
<evidence type="ECO:0000259" key="13">
    <source>
        <dbReference type="Pfam" id="PF13115"/>
    </source>
</evidence>
<evidence type="ECO:0000256" key="4">
    <source>
        <dbReference type="ARBA" id="ARBA00022723"/>
    </source>
</evidence>
<feature type="transmembrane region" description="Helical" evidence="9">
    <location>
        <begin position="270"/>
        <end position="291"/>
    </location>
</feature>
<dbReference type="InterPro" id="IPR014755">
    <property type="entry name" value="Cu-Rt/internalin_Ig-like"/>
</dbReference>
<dbReference type="EMBL" id="JARMQG010000069">
    <property type="protein sequence ID" value="MED3562056.1"/>
    <property type="molecule type" value="Genomic_DNA"/>
</dbReference>
<feature type="domain" description="YtkA-like" evidence="13">
    <location>
        <begin position="454"/>
        <end position="531"/>
    </location>
</feature>
<evidence type="ECO:0000256" key="8">
    <source>
        <dbReference type="ARBA" id="ARBA00023136"/>
    </source>
</evidence>
<dbReference type="SUPFAM" id="SSF81296">
    <property type="entry name" value="E set domains"/>
    <property type="match status" value="1"/>
</dbReference>
<feature type="domain" description="Copper resistance protein D" evidence="12">
    <location>
        <begin position="338"/>
        <end position="430"/>
    </location>
</feature>
<feature type="transmembrane region" description="Helical" evidence="9">
    <location>
        <begin position="345"/>
        <end position="365"/>
    </location>
</feature>
<keyword evidence="8 9" id="KW-0472">Membrane</keyword>
<dbReference type="Proteomes" id="UP001330749">
    <property type="component" value="Unassembled WGS sequence"/>
</dbReference>
<feature type="transmembrane region" description="Helical" evidence="9">
    <location>
        <begin position="241"/>
        <end position="258"/>
    </location>
</feature>
<evidence type="ECO:0000259" key="12">
    <source>
        <dbReference type="Pfam" id="PF05425"/>
    </source>
</evidence>
<dbReference type="InterPro" id="IPR014756">
    <property type="entry name" value="Ig_E-set"/>
</dbReference>
<evidence type="ECO:0000256" key="5">
    <source>
        <dbReference type="ARBA" id="ARBA00022729"/>
    </source>
</evidence>
<evidence type="ECO:0000256" key="2">
    <source>
        <dbReference type="ARBA" id="ARBA00022475"/>
    </source>
</evidence>
<feature type="transmembrane region" description="Helical" evidence="9">
    <location>
        <begin position="154"/>
        <end position="174"/>
    </location>
</feature>
<dbReference type="RefSeq" id="WP_327966964.1">
    <property type="nucleotide sequence ID" value="NZ_JARMQG010000069.1"/>
</dbReference>
<feature type="transmembrane region" description="Helical" evidence="9">
    <location>
        <begin position="380"/>
        <end position="399"/>
    </location>
</feature>
<dbReference type="Pfam" id="PF04234">
    <property type="entry name" value="CopC"/>
    <property type="match status" value="1"/>
</dbReference>
<dbReference type="InterPro" id="IPR032694">
    <property type="entry name" value="CopC/D"/>
</dbReference>
<keyword evidence="6 9" id="KW-1133">Transmembrane helix</keyword>
<name>A0ABU6N754_9BACI</name>
<dbReference type="InterPro" id="IPR008457">
    <property type="entry name" value="Cu-R_CopD_dom"/>
</dbReference>
<feature type="chain" id="PRO_5047141557" evidence="10">
    <location>
        <begin position="30"/>
        <end position="551"/>
    </location>
</feature>
<evidence type="ECO:0000259" key="11">
    <source>
        <dbReference type="Pfam" id="PF04234"/>
    </source>
</evidence>
<proteinExistence type="predicted"/>
<dbReference type="Gene3D" id="2.60.40.1220">
    <property type="match status" value="1"/>
</dbReference>
<gene>
    <name evidence="14" type="ORF">P4447_06225</name>
</gene>
<dbReference type="InterPro" id="IPR032693">
    <property type="entry name" value="YtkA-like_dom"/>
</dbReference>
<evidence type="ECO:0000256" key="3">
    <source>
        <dbReference type="ARBA" id="ARBA00022692"/>
    </source>
</evidence>
<keyword evidence="2" id="KW-1003">Cell membrane</keyword>
<evidence type="ECO:0000256" key="6">
    <source>
        <dbReference type="ARBA" id="ARBA00022989"/>
    </source>
</evidence>
<keyword evidence="3 9" id="KW-0812">Transmembrane</keyword>
<keyword evidence="5 10" id="KW-0732">Signal</keyword>
<evidence type="ECO:0000256" key="7">
    <source>
        <dbReference type="ARBA" id="ARBA00023008"/>
    </source>
</evidence>
<accession>A0ABU6N754</accession>
<feature type="signal peptide" evidence="10">
    <location>
        <begin position="1"/>
        <end position="29"/>
    </location>
</feature>
<comment type="subcellular location">
    <subcellularLocation>
        <location evidence="1">Cell membrane</location>
        <topology evidence="1">Multi-pass membrane protein</topology>
    </subcellularLocation>
</comment>
<protein>
    <submittedName>
        <fullName evidence="14">Copper resistance protein CopC</fullName>
    </submittedName>
</protein>
<keyword evidence="7" id="KW-0186">Copper</keyword>
<dbReference type="Pfam" id="PF05425">
    <property type="entry name" value="CopD"/>
    <property type="match status" value="1"/>
</dbReference>
<dbReference type="Pfam" id="PF13115">
    <property type="entry name" value="YtkA"/>
    <property type="match status" value="1"/>
</dbReference>
<comment type="caution">
    <text evidence="14">The sequence shown here is derived from an EMBL/GenBank/DDBJ whole genome shotgun (WGS) entry which is preliminary data.</text>
</comment>
<feature type="transmembrane region" description="Helical" evidence="9">
    <location>
        <begin position="411"/>
        <end position="430"/>
    </location>
</feature>
<keyword evidence="4" id="KW-0479">Metal-binding</keyword>
<sequence>MNVKKVSSILLLMLFLFICLFPSISSAHAYIKKSTPVENEILKKSPIKVVIQFDETIQPEFNSIQVFDSSGKRVDKKNGRVDPKQPSVLESDLEKNLPNGTYQIQWKVVSNDGHPVQGVIPFQIGESDTSQNTSVVHPSSKGYTPTPDLIVIRWLQYISNACLIGVLFFMLLVIPKDSAKELSVIQPLIKAGKVSYIFLLLSILLSLPLQATILTSNSWLDVFRISTIQDMIVNTQFGDTWLVQVVLLIVLAIPVFLLGRNKSNYDFLNWIVLILGIGLLITKSLTSHAASTTNQYFSVSIDFLHLLSASVWIGSLIVMVVLLPMIKRSETKDVYLTTIRRFYKWGLILVVLLAITGVFGSLSYIPNLYSLTHTDYGKVLVWKVILLLFMLVLAAINFVKGRKRNKKGLSSTIWSELLIGCVILILSVLLTNLPTAMSAPGPFQETKTAGQGNQVTLRVTPNVIGENLFEVTLKDNNGQQMKGIDQVTLTLTSLDMDMGVNTVTLKKKAEGKYILKGMGFNMAGNWKVHVHGLTKSLDTIDTDFHCIVGSQ</sequence>